<dbReference type="Proteomes" id="UP000245768">
    <property type="component" value="Unassembled WGS sequence"/>
</dbReference>
<dbReference type="InterPro" id="IPR009081">
    <property type="entry name" value="PP-bd_ACP"/>
</dbReference>
<dbReference type="PIRSF" id="PIRSF001617">
    <property type="entry name" value="Alpha-AR"/>
    <property type="match status" value="1"/>
</dbReference>
<keyword evidence="21" id="KW-1185">Reference proteome</keyword>
<keyword evidence="9" id="KW-0028">Amino-acid biosynthesis</keyword>
<dbReference type="NCBIfam" id="TIGR03443">
    <property type="entry name" value="alpha_am_amid"/>
    <property type="match status" value="1"/>
</dbReference>
<dbReference type="InterPro" id="IPR020845">
    <property type="entry name" value="AMP-binding_CS"/>
</dbReference>
<evidence type="ECO:0000256" key="2">
    <source>
        <dbReference type="ARBA" id="ARBA00003499"/>
    </source>
</evidence>
<dbReference type="PANTHER" id="PTHR44845">
    <property type="entry name" value="CARRIER DOMAIN-CONTAINING PROTEIN"/>
    <property type="match status" value="1"/>
</dbReference>
<evidence type="ECO:0000256" key="1">
    <source>
        <dbReference type="ARBA" id="ARBA00001957"/>
    </source>
</evidence>
<evidence type="ECO:0000256" key="11">
    <source>
        <dbReference type="ARBA" id="ARBA00023002"/>
    </source>
</evidence>
<dbReference type="GeneID" id="37042738"/>
<dbReference type="OrthoDB" id="329835at2759"/>
<dbReference type="SUPFAM" id="SSF47336">
    <property type="entry name" value="ACP-like"/>
    <property type="match status" value="1"/>
</dbReference>
<feature type="region of interest" description="Disordered" evidence="18">
    <location>
        <begin position="956"/>
        <end position="979"/>
    </location>
</feature>
<dbReference type="InterPro" id="IPR006162">
    <property type="entry name" value="Ppantetheine_attach_site"/>
</dbReference>
<feature type="region of interest" description="Disordered" evidence="18">
    <location>
        <begin position="860"/>
        <end position="881"/>
    </location>
</feature>
<evidence type="ECO:0000256" key="13">
    <source>
        <dbReference type="ARBA" id="ARBA00031335"/>
    </source>
</evidence>
<dbReference type="STRING" id="215250.A0A316YYY5"/>
<feature type="region of interest" description="Disordered" evidence="18">
    <location>
        <begin position="63"/>
        <end position="91"/>
    </location>
</feature>
<dbReference type="Pfam" id="PF07993">
    <property type="entry name" value="NAD_binding_4"/>
    <property type="match status" value="1"/>
</dbReference>
<comment type="catalytic activity">
    <reaction evidence="17">
        <text>(S)-2-amino-6-oxohexanoate + NADP(+) + H2O = L-2-aminoadipate + NADPH + 2 H(+)</text>
        <dbReference type="Rhea" id="RHEA:12304"/>
        <dbReference type="ChEBI" id="CHEBI:15377"/>
        <dbReference type="ChEBI" id="CHEBI:15378"/>
        <dbReference type="ChEBI" id="CHEBI:57783"/>
        <dbReference type="ChEBI" id="CHEBI:58321"/>
        <dbReference type="ChEBI" id="CHEBI:58349"/>
        <dbReference type="ChEBI" id="CHEBI:58672"/>
        <dbReference type="EC" id="1.2.1.31"/>
    </reaction>
</comment>
<comment type="pathway">
    <text evidence="3">Amino-acid biosynthesis; L-lysine biosynthesis via AAA pathway; L-lysine from L-alpha-aminoadipate (fungal route): step 1/3.</text>
</comment>
<dbReference type="InterPro" id="IPR020806">
    <property type="entry name" value="PKS_PP-bd"/>
</dbReference>
<protein>
    <recommendedName>
        <fullName evidence="14">Alpha-aminoadipate reductase</fullName>
        <ecNumber evidence="6">1.2.1.31</ecNumber>
        <ecNumber evidence="5">1.2.1.95</ecNumber>
    </recommendedName>
    <alternativeName>
        <fullName evidence="13">L-aminoadipate-semialdehyde dehydrogenase</fullName>
    </alternativeName>
</protein>
<dbReference type="EC" id="1.2.1.31" evidence="6"/>
<dbReference type="PROSITE" id="PS00012">
    <property type="entry name" value="PHOSPHOPANTETHEINE"/>
    <property type="match status" value="1"/>
</dbReference>
<evidence type="ECO:0000256" key="3">
    <source>
        <dbReference type="ARBA" id="ARBA00004827"/>
    </source>
</evidence>
<comment type="catalytic activity">
    <reaction evidence="15">
        <text>(S)-2-amino-6-oxohexanoate + AMP + diphosphate + NADP(+) = L-2-aminoadipate + ATP + NADPH + H(+)</text>
        <dbReference type="Rhea" id="RHEA:46936"/>
        <dbReference type="ChEBI" id="CHEBI:15378"/>
        <dbReference type="ChEBI" id="CHEBI:30616"/>
        <dbReference type="ChEBI" id="CHEBI:33019"/>
        <dbReference type="ChEBI" id="CHEBI:57783"/>
        <dbReference type="ChEBI" id="CHEBI:58321"/>
        <dbReference type="ChEBI" id="CHEBI:58349"/>
        <dbReference type="ChEBI" id="CHEBI:58672"/>
        <dbReference type="ChEBI" id="CHEBI:456215"/>
        <dbReference type="EC" id="1.2.1.95"/>
    </reaction>
</comment>
<keyword evidence="11" id="KW-0560">Oxidoreductase</keyword>
<evidence type="ECO:0000256" key="12">
    <source>
        <dbReference type="ARBA" id="ARBA00023154"/>
    </source>
</evidence>
<dbReference type="NCBIfam" id="TIGR01733">
    <property type="entry name" value="AA-adenyl-dom"/>
    <property type="match status" value="1"/>
</dbReference>
<evidence type="ECO:0000256" key="15">
    <source>
        <dbReference type="ARBA" id="ARBA00048260"/>
    </source>
</evidence>
<dbReference type="InterPro" id="IPR036736">
    <property type="entry name" value="ACP-like_sf"/>
</dbReference>
<dbReference type="SUPFAM" id="SSF52777">
    <property type="entry name" value="CoA-dependent acyltransferases"/>
    <property type="match status" value="1"/>
</dbReference>
<comment type="similarity">
    <text evidence="4">Belongs to the ATP-dependent AMP-binding enzyme family.</text>
</comment>
<proteinExistence type="inferred from homology"/>
<dbReference type="NCBIfam" id="TIGR01746">
    <property type="entry name" value="Thioester-redct"/>
    <property type="match status" value="1"/>
</dbReference>
<dbReference type="InterPro" id="IPR014397">
    <property type="entry name" value="Lys2"/>
</dbReference>
<evidence type="ECO:0000256" key="7">
    <source>
        <dbReference type="ARBA" id="ARBA00022450"/>
    </source>
</evidence>
<dbReference type="EC" id="1.2.1.95" evidence="5"/>
<dbReference type="FunCoup" id="A0A316YYY5">
    <property type="interactions" value="86"/>
</dbReference>
<comment type="function">
    <text evidence="2">Catalyzes the activation of alpha-aminoadipate by ATP-dependent adenylation and the reduction of activated alpha-aminoadipate by NADPH. The activated alpha-aminoadipate is bound to the phosphopantheinyl group of the enzyme itself before it is reduced to (S)-2-amino-6-oxohexanoate.</text>
</comment>
<keyword evidence="10" id="KW-0521">NADP</keyword>
<dbReference type="SMART" id="SM00823">
    <property type="entry name" value="PKS_PP"/>
    <property type="match status" value="1"/>
</dbReference>
<dbReference type="InterPro" id="IPR029058">
    <property type="entry name" value="AB_hydrolase_fold"/>
</dbReference>
<evidence type="ECO:0000256" key="17">
    <source>
        <dbReference type="ARBA" id="ARBA00049537"/>
    </source>
</evidence>
<dbReference type="InterPro" id="IPR010071">
    <property type="entry name" value="AA_adenyl_dom"/>
</dbReference>
<gene>
    <name evidence="20" type="ORF">FA10DRAFT_264874</name>
</gene>
<dbReference type="PROSITE" id="PS00455">
    <property type="entry name" value="AMP_BINDING"/>
    <property type="match status" value="1"/>
</dbReference>
<name>A0A316YYY5_9BASI</name>
<dbReference type="InterPro" id="IPR013120">
    <property type="entry name" value="FAR_NAD-bd"/>
</dbReference>
<dbReference type="GO" id="GO:0019878">
    <property type="term" value="P:lysine biosynthetic process via aminoadipic acid"/>
    <property type="evidence" value="ECO:0007669"/>
    <property type="project" value="UniProtKB-UniPathway"/>
</dbReference>
<evidence type="ECO:0000256" key="18">
    <source>
        <dbReference type="SAM" id="MobiDB-lite"/>
    </source>
</evidence>
<sequence>MAQPDEKEARLQRWVGRLQSLPSIALPTDYPRPTTSQVVQALSSLHLSSRTRTALVQLGIHHDVEHGHGDEEEDEEEDDEGRSDENGHSSVPSPFHLLLAAFVTVLHRYTGDTDIVVGSSSPITGEPLLLRIPIEPGDPFWQIVRRIQAVEKEAADDIASYEDIVDRLEAIKKEKEEKGSSSAPSAPIFRVRFFDELGSRQRNFVQSTSLTTDLTIFVAKPGAKIGASEGDGAADALGSSVTSEGTVKGSTSSSASRSALVPDISLYSSYNALIFSADRVKLLLAHISHVVIAASSNPTALVGSIGLRTKAEDAALPDPRTDLDFCGWQGSITSIFERNAKAHPDRRCIVESLPQEDARAISMPPPASRVRQISYHQLDEASNVLAHHLLQSGLQREEVVTVYAYRGADLVVAVLGTLKAGGTFSVIDPAYPPSRQTIYLQVAKPRALVVLAKAGKLHPTVRKCIQDELEIRTEVPALELLDDASKVRGGSHQERGADVLQGQQALASQSTNVILGPDSIGTLSFTSGSTGIPKGVRGRHHSLTHFFPWMGTRFDLDASSRFTMLSGIAHDPIQRDIFTPLFFGAELHVPTADDIGTPGRLAEWMAATQATVTHLTPAMGQLLSAQATALIPTLRNAFFVGDVLTKRDCTRLQALAANVRIINMYGTTETQRAVSYFEIPAISDRATFLATQKDIMPAGQGMKDVQLLVVNRHERTATCAVGEVGEIYVRSGGLAEGYLGPPEVTAEKFVANFLEKDDTKFSDTLVGRPEAQFWKGIRDRMYRTGDLGRYLPDGTVECTGRADDQVKIRGFRIELGEIDTHLSRHAYVRENVTLVRRDKDEEKVLVSYFVPSSSAAELEYSESSDGEAGSSANASTGSSNKDLVRGMRRYRNLIKDIRDHLKKKLPAYSVPTLFVPLGKMPLNPNGKIDKPALPFPDTAVASAALMSSSSSKRRQAAGAAIVNGGSTKGDANSASARDATPTEQAVADLFASLLPSCPRPVPFDESFFDLGGHSILATRLVFSMRKTFVVNVPLGIVFESPTVEGLAKEVERLRHADLNIGAEPVTNSTNADLAAKANAAPNGPQEHAQAVVGEDDYDRDVDALGRTLPESFISSGALSNIASNSSSSAQQQQQQKRTVLLTGATGFLGAFVLRDLLSLRQKEVGRVIAHVRAKDSASGLARLREGGTARSCWDEAWVEEGRLEVIVGDLAEERLGLKEREWVRLAQEVDVIVHNGALVHWVYPYSKLRAPNVLSTVACINLCATGKPKTFTLVSSTSALDTEHYVRLSDALVHQRSTDATQQGQQQPLLGVPETDTLQGSARGLKSGYGQSKYVAERLVMVCASRGLRASIIRPGYVVGDSESAVTNTDDFIWRLVKGSTQLGLIPDMWNSINMVPVDHVARIASLAALDTATQKPLRETGGARVYHVTGHPEIRLNDVLEALATYGWKISKGEYVQWRARLEDHVMAGGGGEETNALFPLLHFVLDDLPTSTKSAELDDRHTEALLDAHGESSKAGVVAGVDEALVGTYLSWLVAVGFLDKPTVQAGEPTSLNEQQQQPDRPAVKPLPALKGDGVGLRAIGRGSAH</sequence>
<dbReference type="Gene3D" id="3.40.50.12780">
    <property type="entry name" value="N-terminal domain of ligase-like"/>
    <property type="match status" value="1"/>
</dbReference>
<dbReference type="InParanoid" id="A0A316YYY5"/>
<dbReference type="InterPro" id="IPR045851">
    <property type="entry name" value="AMP-bd_C_sf"/>
</dbReference>
<dbReference type="GO" id="GO:0031177">
    <property type="term" value="F:phosphopantetheine binding"/>
    <property type="evidence" value="ECO:0007669"/>
    <property type="project" value="InterPro"/>
</dbReference>
<keyword evidence="8" id="KW-0597">Phosphoprotein</keyword>
<organism evidence="20 21">
    <name type="scientific">Acaromyces ingoldii</name>
    <dbReference type="NCBI Taxonomy" id="215250"/>
    <lineage>
        <taxon>Eukaryota</taxon>
        <taxon>Fungi</taxon>
        <taxon>Dikarya</taxon>
        <taxon>Basidiomycota</taxon>
        <taxon>Ustilaginomycotina</taxon>
        <taxon>Exobasidiomycetes</taxon>
        <taxon>Exobasidiales</taxon>
        <taxon>Cryptobasidiaceae</taxon>
        <taxon>Acaromyces</taxon>
    </lineage>
</organism>
<dbReference type="InterPro" id="IPR000873">
    <property type="entry name" value="AMP-dep_synth/lig_dom"/>
</dbReference>
<reference evidence="20 21" key="1">
    <citation type="journal article" date="2018" name="Mol. Biol. Evol.">
        <title>Broad Genomic Sampling Reveals a Smut Pathogenic Ancestry of the Fungal Clade Ustilaginomycotina.</title>
        <authorList>
            <person name="Kijpornyongpan T."/>
            <person name="Mondo S.J."/>
            <person name="Barry K."/>
            <person name="Sandor L."/>
            <person name="Lee J."/>
            <person name="Lipzen A."/>
            <person name="Pangilinan J."/>
            <person name="LaButti K."/>
            <person name="Hainaut M."/>
            <person name="Henrissat B."/>
            <person name="Grigoriev I.V."/>
            <person name="Spatafora J.W."/>
            <person name="Aime M.C."/>
        </authorList>
    </citation>
    <scope>NUCLEOTIDE SEQUENCE [LARGE SCALE GENOMIC DNA]</scope>
    <source>
        <strain evidence="20 21">MCA 4198</strain>
    </source>
</reference>
<dbReference type="Gene3D" id="3.40.50.720">
    <property type="entry name" value="NAD(P)-binding Rossmann-like Domain"/>
    <property type="match status" value="1"/>
</dbReference>
<dbReference type="Pfam" id="PF00550">
    <property type="entry name" value="PP-binding"/>
    <property type="match status" value="1"/>
</dbReference>
<comment type="catalytic activity">
    <reaction evidence="16">
        <text>(S)-2-amino-6-oxohexanoate + NAD(+) + H2O = L-2-aminoadipate + NADH + 2 H(+)</text>
        <dbReference type="Rhea" id="RHEA:12308"/>
        <dbReference type="ChEBI" id="CHEBI:15377"/>
        <dbReference type="ChEBI" id="CHEBI:15378"/>
        <dbReference type="ChEBI" id="CHEBI:57540"/>
        <dbReference type="ChEBI" id="CHEBI:57945"/>
        <dbReference type="ChEBI" id="CHEBI:58321"/>
        <dbReference type="ChEBI" id="CHEBI:58672"/>
        <dbReference type="EC" id="1.2.1.31"/>
    </reaction>
</comment>
<evidence type="ECO:0000256" key="5">
    <source>
        <dbReference type="ARBA" id="ARBA00012913"/>
    </source>
</evidence>
<feature type="region of interest" description="Disordered" evidence="18">
    <location>
        <begin position="1549"/>
        <end position="1588"/>
    </location>
</feature>
<evidence type="ECO:0000256" key="6">
    <source>
        <dbReference type="ARBA" id="ARBA00013073"/>
    </source>
</evidence>
<dbReference type="Gene3D" id="3.30.559.30">
    <property type="entry name" value="Nonribosomal peptide synthetase, condensation domain"/>
    <property type="match status" value="1"/>
</dbReference>
<evidence type="ECO:0000256" key="8">
    <source>
        <dbReference type="ARBA" id="ARBA00022553"/>
    </source>
</evidence>
<comment type="cofactor">
    <cofactor evidence="1">
        <name>pantetheine 4'-phosphate</name>
        <dbReference type="ChEBI" id="CHEBI:47942"/>
    </cofactor>
</comment>
<evidence type="ECO:0000313" key="20">
    <source>
        <dbReference type="EMBL" id="PWN94332.1"/>
    </source>
</evidence>
<keyword evidence="7" id="KW-0596">Phosphopantetheine</keyword>
<evidence type="ECO:0000259" key="19">
    <source>
        <dbReference type="PROSITE" id="PS50075"/>
    </source>
</evidence>
<dbReference type="UniPathway" id="UPA00033">
    <property type="reaction ID" value="UER00032"/>
</dbReference>
<dbReference type="InterPro" id="IPR010080">
    <property type="entry name" value="Thioester_reductase-like_dom"/>
</dbReference>
<feature type="compositionally biased region" description="Acidic residues" evidence="18">
    <location>
        <begin position="70"/>
        <end position="82"/>
    </location>
</feature>
<evidence type="ECO:0000256" key="14">
    <source>
        <dbReference type="ARBA" id="ARBA00032195"/>
    </source>
</evidence>
<accession>A0A316YYY5</accession>
<dbReference type="GO" id="GO:0004043">
    <property type="term" value="F:L-aminoadipate-semialdehyde dehydrogenase [NAD(P)+] activity"/>
    <property type="evidence" value="ECO:0007669"/>
    <property type="project" value="UniProtKB-EC"/>
</dbReference>
<feature type="compositionally biased region" description="Low complexity" evidence="18">
    <location>
        <begin position="866"/>
        <end position="880"/>
    </location>
</feature>
<dbReference type="EMBL" id="KZ819634">
    <property type="protein sequence ID" value="PWN94332.1"/>
    <property type="molecule type" value="Genomic_DNA"/>
</dbReference>
<dbReference type="SUPFAM" id="SSF56801">
    <property type="entry name" value="Acetyl-CoA synthetase-like"/>
    <property type="match status" value="1"/>
</dbReference>
<dbReference type="PANTHER" id="PTHR44845:SF1">
    <property type="entry name" value="L-2-AMINOADIPATE REDUCTASE"/>
    <property type="match status" value="1"/>
</dbReference>
<evidence type="ECO:0000313" key="21">
    <source>
        <dbReference type="Proteomes" id="UP000245768"/>
    </source>
</evidence>
<feature type="compositionally biased region" description="Polar residues" evidence="18">
    <location>
        <begin position="1550"/>
        <end position="1561"/>
    </location>
</feature>
<dbReference type="CDD" id="cd05235">
    <property type="entry name" value="SDR_e1"/>
    <property type="match status" value="1"/>
</dbReference>
<evidence type="ECO:0000256" key="16">
    <source>
        <dbReference type="ARBA" id="ARBA00048414"/>
    </source>
</evidence>
<dbReference type="RefSeq" id="XP_025381530.1">
    <property type="nucleotide sequence ID" value="XM_025520822.1"/>
</dbReference>
<evidence type="ECO:0000256" key="9">
    <source>
        <dbReference type="ARBA" id="ARBA00022605"/>
    </source>
</evidence>
<feature type="domain" description="Carrier" evidence="19">
    <location>
        <begin position="977"/>
        <end position="1054"/>
    </location>
</feature>
<dbReference type="Gene3D" id="3.30.300.30">
    <property type="match status" value="1"/>
</dbReference>
<dbReference type="InterPro" id="IPR036291">
    <property type="entry name" value="NAD(P)-bd_dom_sf"/>
</dbReference>
<keyword evidence="12" id="KW-0457">Lysine biosynthesis</keyword>
<dbReference type="Gene3D" id="3.40.50.1820">
    <property type="entry name" value="alpha/beta hydrolase"/>
    <property type="match status" value="1"/>
</dbReference>
<evidence type="ECO:0000256" key="10">
    <source>
        <dbReference type="ARBA" id="ARBA00022857"/>
    </source>
</evidence>
<dbReference type="InterPro" id="IPR042099">
    <property type="entry name" value="ANL_N_sf"/>
</dbReference>
<dbReference type="Pfam" id="PF00501">
    <property type="entry name" value="AMP-binding"/>
    <property type="match status" value="1"/>
</dbReference>
<evidence type="ECO:0000256" key="4">
    <source>
        <dbReference type="ARBA" id="ARBA00006432"/>
    </source>
</evidence>
<dbReference type="PROSITE" id="PS50075">
    <property type="entry name" value="CARRIER"/>
    <property type="match status" value="1"/>
</dbReference>
<dbReference type="SUPFAM" id="SSF51735">
    <property type="entry name" value="NAD(P)-binding Rossmann-fold domains"/>
    <property type="match status" value="1"/>
</dbReference>